<dbReference type="OrthoDB" id="3897607at2759"/>
<evidence type="ECO:0000256" key="5">
    <source>
        <dbReference type="ARBA" id="ARBA00038359"/>
    </source>
</evidence>
<evidence type="ECO:0000259" key="8">
    <source>
        <dbReference type="Pfam" id="PF20684"/>
    </source>
</evidence>
<feature type="transmembrane region" description="Helical" evidence="7">
    <location>
        <begin position="119"/>
        <end position="140"/>
    </location>
</feature>
<evidence type="ECO:0000256" key="7">
    <source>
        <dbReference type="SAM" id="Phobius"/>
    </source>
</evidence>
<organism evidence="9 10">
    <name type="scientific">Monosporascus ibericus</name>
    <dbReference type="NCBI Taxonomy" id="155417"/>
    <lineage>
        <taxon>Eukaryota</taxon>
        <taxon>Fungi</taxon>
        <taxon>Dikarya</taxon>
        <taxon>Ascomycota</taxon>
        <taxon>Pezizomycotina</taxon>
        <taxon>Sordariomycetes</taxon>
        <taxon>Xylariomycetidae</taxon>
        <taxon>Xylariales</taxon>
        <taxon>Xylariales incertae sedis</taxon>
        <taxon>Monosporascus</taxon>
    </lineage>
</organism>
<reference evidence="9 10" key="1">
    <citation type="submission" date="2018-06" db="EMBL/GenBank/DDBJ databases">
        <title>Complete Genomes of Monosporascus.</title>
        <authorList>
            <person name="Robinson A.J."/>
            <person name="Natvig D.O."/>
        </authorList>
    </citation>
    <scope>NUCLEOTIDE SEQUENCE [LARGE SCALE GENOMIC DNA]</scope>
    <source>
        <strain evidence="9 10">CBS 110550</strain>
    </source>
</reference>
<dbReference type="EMBL" id="QJNU01000117">
    <property type="protein sequence ID" value="RYP06757.1"/>
    <property type="molecule type" value="Genomic_DNA"/>
</dbReference>
<feature type="transmembrane region" description="Helical" evidence="7">
    <location>
        <begin position="229"/>
        <end position="251"/>
    </location>
</feature>
<feature type="region of interest" description="Disordered" evidence="6">
    <location>
        <begin position="305"/>
        <end position="333"/>
    </location>
</feature>
<evidence type="ECO:0000313" key="9">
    <source>
        <dbReference type="EMBL" id="RYP06757.1"/>
    </source>
</evidence>
<comment type="subcellular location">
    <subcellularLocation>
        <location evidence="1">Membrane</location>
        <topology evidence="1">Multi-pass membrane protein</topology>
    </subcellularLocation>
</comment>
<feature type="transmembrane region" description="Helical" evidence="7">
    <location>
        <begin position="71"/>
        <end position="95"/>
    </location>
</feature>
<evidence type="ECO:0000256" key="3">
    <source>
        <dbReference type="ARBA" id="ARBA00022989"/>
    </source>
</evidence>
<feature type="transmembrane region" description="Helical" evidence="7">
    <location>
        <begin position="190"/>
        <end position="217"/>
    </location>
</feature>
<feature type="transmembrane region" description="Helical" evidence="7">
    <location>
        <begin position="271"/>
        <end position="291"/>
    </location>
</feature>
<gene>
    <name evidence="9" type="ORF">DL764_002954</name>
</gene>
<comment type="caution">
    <text evidence="9">The sequence shown here is derived from an EMBL/GenBank/DDBJ whole genome shotgun (WGS) entry which is preliminary data.</text>
</comment>
<keyword evidence="2 7" id="KW-0812">Transmembrane</keyword>
<dbReference type="AlphaFoldDB" id="A0A4Q4TLP9"/>
<evidence type="ECO:0000256" key="4">
    <source>
        <dbReference type="ARBA" id="ARBA00023136"/>
    </source>
</evidence>
<evidence type="ECO:0000256" key="6">
    <source>
        <dbReference type="SAM" id="MobiDB-lite"/>
    </source>
</evidence>
<dbReference type="PANTHER" id="PTHR33048:SF96">
    <property type="entry name" value="INTEGRAL MEMBRANE PROTEIN"/>
    <property type="match status" value="1"/>
</dbReference>
<name>A0A4Q4TLP9_9PEZI</name>
<keyword evidence="10" id="KW-1185">Reference proteome</keyword>
<dbReference type="PANTHER" id="PTHR33048">
    <property type="entry name" value="PTH11-LIKE INTEGRAL MEMBRANE PROTEIN (AFU_ORTHOLOGUE AFUA_5G11245)"/>
    <property type="match status" value="1"/>
</dbReference>
<feature type="domain" description="Rhodopsin" evidence="8">
    <location>
        <begin position="52"/>
        <end position="295"/>
    </location>
</feature>
<evidence type="ECO:0000256" key="1">
    <source>
        <dbReference type="ARBA" id="ARBA00004141"/>
    </source>
</evidence>
<dbReference type="Proteomes" id="UP000293360">
    <property type="component" value="Unassembled WGS sequence"/>
</dbReference>
<dbReference type="InterPro" id="IPR052337">
    <property type="entry name" value="SAT4-like"/>
</dbReference>
<evidence type="ECO:0000313" key="10">
    <source>
        <dbReference type="Proteomes" id="UP000293360"/>
    </source>
</evidence>
<dbReference type="Pfam" id="PF20684">
    <property type="entry name" value="Fung_rhodopsin"/>
    <property type="match status" value="1"/>
</dbReference>
<sequence length="420" mass="46468">MSYSPDLSNLTGEEIAALAYAESPIQPTGLGPVIVALMYIFTILATVVVAGRVWARTWYLDIDQRWGPEDFLAVIGFFPFIPAGVFGVLAAKYGIGARDADVNKLLKIRGREYVLLYELLYYTSSTITKLAIALTILRICLRRRYKYIIWTNLAIMFVVAGGSTVFVLSDCQPFATHWNPALGTCKAGDFGFLVISYLGTSAQVATDWTCAITPFFVVKDLQMKRRAKISVICILGLGIFASVAALVRIIMYQYIDLRKYPEDELYNQAPLLIWSEIEGGFAIIACSLPALRKMFGKFYRDSSDRSRAKAQSPGSTKEVREAAPPSLPPGTGDFQAVANHRMTARGNNIFRSGTQLTSLTPQGKSLATVTSGGQWDRLSDDSSYKHIIKQTEVRVDESGSDDIEACDAEWREEYGNMVSK</sequence>
<keyword evidence="4 7" id="KW-0472">Membrane</keyword>
<proteinExistence type="inferred from homology"/>
<protein>
    <recommendedName>
        <fullName evidence="8">Rhodopsin domain-containing protein</fullName>
    </recommendedName>
</protein>
<evidence type="ECO:0000256" key="2">
    <source>
        <dbReference type="ARBA" id="ARBA00022692"/>
    </source>
</evidence>
<feature type="transmembrane region" description="Helical" evidence="7">
    <location>
        <begin position="30"/>
        <end position="50"/>
    </location>
</feature>
<dbReference type="InterPro" id="IPR049326">
    <property type="entry name" value="Rhodopsin_dom_fungi"/>
</dbReference>
<accession>A0A4Q4TLP9</accession>
<dbReference type="GO" id="GO:0016020">
    <property type="term" value="C:membrane"/>
    <property type="evidence" value="ECO:0007669"/>
    <property type="project" value="UniProtKB-SubCell"/>
</dbReference>
<keyword evidence="3 7" id="KW-1133">Transmembrane helix</keyword>
<comment type="similarity">
    <text evidence="5">Belongs to the SAT4 family.</text>
</comment>
<feature type="transmembrane region" description="Helical" evidence="7">
    <location>
        <begin position="147"/>
        <end position="168"/>
    </location>
</feature>